<feature type="region of interest" description="Disordered" evidence="1">
    <location>
        <begin position="1"/>
        <end position="24"/>
    </location>
</feature>
<accession>A0A699UZP9</accession>
<gene>
    <name evidence="2" type="ORF">Tci_898997</name>
</gene>
<protein>
    <submittedName>
        <fullName evidence="2">Uncharacterized protein</fullName>
    </submittedName>
</protein>
<feature type="non-terminal residue" evidence="2">
    <location>
        <position position="132"/>
    </location>
</feature>
<feature type="compositionally biased region" description="Low complexity" evidence="1">
    <location>
        <begin position="1"/>
        <end position="19"/>
    </location>
</feature>
<feature type="compositionally biased region" description="Basic and acidic residues" evidence="1">
    <location>
        <begin position="94"/>
        <end position="122"/>
    </location>
</feature>
<dbReference type="EMBL" id="BKCJ011373582">
    <property type="protein sequence ID" value="GFD27028.1"/>
    <property type="molecule type" value="Genomic_DNA"/>
</dbReference>
<feature type="non-terminal residue" evidence="2">
    <location>
        <position position="1"/>
    </location>
</feature>
<sequence>TTSSLLPPVTTEPLPTVIPSDTPPLKQYTMRTRIAQSLVLPPVADEPASPFGDDSQEMASKINAQELEISQLKGRVKLLEDRERGGIAQFGDDTPIKRRSLDEGEEAPVEKSTERGSDDTKKMVTVLTSLDT</sequence>
<proteinExistence type="predicted"/>
<evidence type="ECO:0000313" key="2">
    <source>
        <dbReference type="EMBL" id="GFD27028.1"/>
    </source>
</evidence>
<evidence type="ECO:0000256" key="1">
    <source>
        <dbReference type="SAM" id="MobiDB-lite"/>
    </source>
</evidence>
<comment type="caution">
    <text evidence="2">The sequence shown here is derived from an EMBL/GenBank/DDBJ whole genome shotgun (WGS) entry which is preliminary data.</text>
</comment>
<name>A0A699UZP9_TANCI</name>
<organism evidence="2">
    <name type="scientific">Tanacetum cinerariifolium</name>
    <name type="common">Dalmatian daisy</name>
    <name type="synonym">Chrysanthemum cinerariifolium</name>
    <dbReference type="NCBI Taxonomy" id="118510"/>
    <lineage>
        <taxon>Eukaryota</taxon>
        <taxon>Viridiplantae</taxon>
        <taxon>Streptophyta</taxon>
        <taxon>Embryophyta</taxon>
        <taxon>Tracheophyta</taxon>
        <taxon>Spermatophyta</taxon>
        <taxon>Magnoliopsida</taxon>
        <taxon>eudicotyledons</taxon>
        <taxon>Gunneridae</taxon>
        <taxon>Pentapetalae</taxon>
        <taxon>asterids</taxon>
        <taxon>campanulids</taxon>
        <taxon>Asterales</taxon>
        <taxon>Asteraceae</taxon>
        <taxon>Asteroideae</taxon>
        <taxon>Anthemideae</taxon>
        <taxon>Anthemidinae</taxon>
        <taxon>Tanacetum</taxon>
    </lineage>
</organism>
<reference evidence="2" key="1">
    <citation type="journal article" date="2019" name="Sci. Rep.">
        <title>Draft genome of Tanacetum cinerariifolium, the natural source of mosquito coil.</title>
        <authorList>
            <person name="Yamashiro T."/>
            <person name="Shiraishi A."/>
            <person name="Satake H."/>
            <person name="Nakayama K."/>
        </authorList>
    </citation>
    <scope>NUCLEOTIDE SEQUENCE</scope>
</reference>
<feature type="region of interest" description="Disordered" evidence="1">
    <location>
        <begin position="83"/>
        <end position="132"/>
    </location>
</feature>
<dbReference type="AlphaFoldDB" id="A0A699UZP9"/>